<proteinExistence type="predicted"/>
<reference evidence="1" key="2">
    <citation type="journal article" date="2015" name="Fish Shellfish Immunol.">
        <title>Early steps in the European eel (Anguilla anguilla)-Vibrio vulnificus interaction in the gills: Role of the RtxA13 toxin.</title>
        <authorList>
            <person name="Callol A."/>
            <person name="Pajuelo D."/>
            <person name="Ebbesson L."/>
            <person name="Teles M."/>
            <person name="MacKenzie S."/>
            <person name="Amaro C."/>
        </authorList>
    </citation>
    <scope>NUCLEOTIDE SEQUENCE</scope>
</reference>
<sequence length="29" mass="3370">MYEAPTRCMKSTGSSALWMIMANLHRNRL</sequence>
<dbReference type="EMBL" id="GBXM01099914">
    <property type="protein sequence ID" value="JAH08663.1"/>
    <property type="molecule type" value="Transcribed_RNA"/>
</dbReference>
<protein>
    <submittedName>
        <fullName evidence="1">Uncharacterized protein</fullName>
    </submittedName>
</protein>
<evidence type="ECO:0000313" key="1">
    <source>
        <dbReference type="EMBL" id="JAH08663.1"/>
    </source>
</evidence>
<reference evidence="1" key="1">
    <citation type="submission" date="2014-11" db="EMBL/GenBank/DDBJ databases">
        <authorList>
            <person name="Amaro Gonzalez C."/>
        </authorList>
    </citation>
    <scope>NUCLEOTIDE SEQUENCE</scope>
</reference>
<organism evidence="1">
    <name type="scientific">Anguilla anguilla</name>
    <name type="common">European freshwater eel</name>
    <name type="synonym">Muraena anguilla</name>
    <dbReference type="NCBI Taxonomy" id="7936"/>
    <lineage>
        <taxon>Eukaryota</taxon>
        <taxon>Metazoa</taxon>
        <taxon>Chordata</taxon>
        <taxon>Craniata</taxon>
        <taxon>Vertebrata</taxon>
        <taxon>Euteleostomi</taxon>
        <taxon>Actinopterygii</taxon>
        <taxon>Neopterygii</taxon>
        <taxon>Teleostei</taxon>
        <taxon>Anguilliformes</taxon>
        <taxon>Anguillidae</taxon>
        <taxon>Anguilla</taxon>
    </lineage>
</organism>
<dbReference type="AlphaFoldDB" id="A0A0E9PXP9"/>
<name>A0A0E9PXP9_ANGAN</name>
<accession>A0A0E9PXP9</accession>